<dbReference type="RefSeq" id="WP_109676081.1">
    <property type="nucleotide sequence ID" value="NZ_QGDT01000010.1"/>
</dbReference>
<keyword evidence="3" id="KW-1133">Transmembrane helix</keyword>
<accession>A0A316AHG9</accession>
<evidence type="ECO:0000256" key="2">
    <source>
        <dbReference type="ARBA" id="ARBA00022679"/>
    </source>
</evidence>
<name>A0A316AHG9_9BACT</name>
<dbReference type="InterPro" id="IPR011004">
    <property type="entry name" value="Trimer_LpxA-like_sf"/>
</dbReference>
<feature type="transmembrane region" description="Helical" evidence="3">
    <location>
        <begin position="28"/>
        <end position="44"/>
    </location>
</feature>
<dbReference type="GO" id="GO:0005829">
    <property type="term" value="C:cytosol"/>
    <property type="evidence" value="ECO:0007669"/>
    <property type="project" value="TreeGrafter"/>
</dbReference>
<evidence type="ECO:0000313" key="4">
    <source>
        <dbReference type="EMBL" id="PWJ56728.1"/>
    </source>
</evidence>
<dbReference type="SUPFAM" id="SSF51161">
    <property type="entry name" value="Trimeric LpxA-like enzymes"/>
    <property type="match status" value="1"/>
</dbReference>
<gene>
    <name evidence="4" type="ORF">CLV98_11039</name>
</gene>
<comment type="caution">
    <text evidence="4">The sequence shown here is derived from an EMBL/GenBank/DDBJ whole genome shotgun (WGS) entry which is preliminary data.</text>
</comment>
<dbReference type="OrthoDB" id="9814490at2"/>
<dbReference type="NCBIfam" id="NF007797">
    <property type="entry name" value="PRK10502.1"/>
    <property type="match status" value="1"/>
</dbReference>
<proteinExistence type="inferred from homology"/>
<keyword evidence="2 4" id="KW-0808">Transferase</keyword>
<keyword evidence="3" id="KW-0472">Membrane</keyword>
<evidence type="ECO:0000256" key="3">
    <source>
        <dbReference type="SAM" id="Phobius"/>
    </source>
</evidence>
<keyword evidence="5" id="KW-1185">Reference proteome</keyword>
<protein>
    <submittedName>
        <fullName evidence="4">Putative colanic acid biosynthesis acetyltransferase WcaF</fullName>
    </submittedName>
</protein>
<keyword evidence="3" id="KW-0812">Transmembrane</keyword>
<organism evidence="4 5">
    <name type="scientific">Dyadobacter jejuensis</name>
    <dbReference type="NCBI Taxonomy" id="1082580"/>
    <lineage>
        <taxon>Bacteria</taxon>
        <taxon>Pseudomonadati</taxon>
        <taxon>Bacteroidota</taxon>
        <taxon>Cytophagia</taxon>
        <taxon>Cytophagales</taxon>
        <taxon>Spirosomataceae</taxon>
        <taxon>Dyadobacter</taxon>
    </lineage>
</organism>
<dbReference type="PANTHER" id="PTHR23416:SF23">
    <property type="entry name" value="ACETYLTRANSFERASE C18B11.09C-RELATED"/>
    <property type="match status" value="1"/>
</dbReference>
<dbReference type="CDD" id="cd05825">
    <property type="entry name" value="LbH_wcaF_like"/>
    <property type="match status" value="1"/>
</dbReference>
<dbReference type="EMBL" id="QGDT01000010">
    <property type="protein sequence ID" value="PWJ56728.1"/>
    <property type="molecule type" value="Genomic_DNA"/>
</dbReference>
<dbReference type="GO" id="GO:0008374">
    <property type="term" value="F:O-acyltransferase activity"/>
    <property type="evidence" value="ECO:0007669"/>
    <property type="project" value="TreeGrafter"/>
</dbReference>
<comment type="similarity">
    <text evidence="1">Belongs to the transferase hexapeptide repeat family.</text>
</comment>
<dbReference type="Gene3D" id="2.160.10.10">
    <property type="entry name" value="Hexapeptide repeat proteins"/>
    <property type="match status" value="1"/>
</dbReference>
<evidence type="ECO:0000256" key="1">
    <source>
        <dbReference type="ARBA" id="ARBA00007274"/>
    </source>
</evidence>
<sequence>MEKILKNQTNLSLYDNSWYQPGSTLKRLAWYICSYLFINTYFPFPMGLKRFLLRLFGADIASDVVIKPKVNIKYPWFLKVDQQVWIGEEVWIDNLAMVTISTNACLSQGCYLLTGNHNYKKHTFDLMVSPIVLEAGAWIGAKATVCPGVTVGSHAILTVQSVATSDLLPYGIYQGNPAVLTKKRTIEN</sequence>
<reference evidence="4 5" key="1">
    <citation type="submission" date="2018-03" db="EMBL/GenBank/DDBJ databases">
        <title>Genomic Encyclopedia of Archaeal and Bacterial Type Strains, Phase II (KMG-II): from individual species to whole genera.</title>
        <authorList>
            <person name="Goeker M."/>
        </authorList>
    </citation>
    <scope>NUCLEOTIDE SEQUENCE [LARGE SCALE GENOMIC DNA]</scope>
    <source>
        <strain evidence="4 5">DSM 100346</strain>
    </source>
</reference>
<dbReference type="Proteomes" id="UP000245880">
    <property type="component" value="Unassembled WGS sequence"/>
</dbReference>
<dbReference type="InterPro" id="IPR051159">
    <property type="entry name" value="Hexapeptide_acetyltransf"/>
</dbReference>
<evidence type="ECO:0000313" key="5">
    <source>
        <dbReference type="Proteomes" id="UP000245880"/>
    </source>
</evidence>
<dbReference type="PANTHER" id="PTHR23416">
    <property type="entry name" value="SIALIC ACID SYNTHASE-RELATED"/>
    <property type="match status" value="1"/>
</dbReference>
<dbReference type="AlphaFoldDB" id="A0A316AHG9"/>